<dbReference type="PANTHER" id="PTHR36851:SF1">
    <property type="entry name" value="GLYCO_TRANS_2-LIKE DOMAIN-CONTAINING PROTEIN"/>
    <property type="match status" value="1"/>
</dbReference>
<feature type="transmembrane region" description="Helical" evidence="1">
    <location>
        <begin position="456"/>
        <end position="479"/>
    </location>
</feature>
<dbReference type="AlphaFoldDB" id="A0A0K2U1V4"/>
<dbReference type="OrthoDB" id="5819478at2759"/>
<evidence type="ECO:0000313" key="2">
    <source>
        <dbReference type="EMBL" id="CDW31902.1"/>
    </source>
</evidence>
<dbReference type="PANTHER" id="PTHR36851">
    <property type="entry name" value="UNNAMED PRODUCT"/>
    <property type="match status" value="1"/>
</dbReference>
<evidence type="ECO:0008006" key="3">
    <source>
        <dbReference type="Google" id="ProtNLM"/>
    </source>
</evidence>
<feature type="transmembrane region" description="Helical" evidence="1">
    <location>
        <begin position="410"/>
        <end position="436"/>
    </location>
</feature>
<evidence type="ECO:0000256" key="1">
    <source>
        <dbReference type="SAM" id="Phobius"/>
    </source>
</evidence>
<keyword evidence="1" id="KW-0472">Membrane</keyword>
<keyword evidence="1" id="KW-0812">Transmembrane</keyword>
<feature type="non-terminal residue" evidence="2">
    <location>
        <position position="1"/>
    </location>
</feature>
<organism evidence="2">
    <name type="scientific">Lepeophtheirus salmonis</name>
    <name type="common">Salmon louse</name>
    <name type="synonym">Caligus salmonis</name>
    <dbReference type="NCBI Taxonomy" id="72036"/>
    <lineage>
        <taxon>Eukaryota</taxon>
        <taxon>Metazoa</taxon>
        <taxon>Ecdysozoa</taxon>
        <taxon>Arthropoda</taxon>
        <taxon>Crustacea</taxon>
        <taxon>Multicrustacea</taxon>
        <taxon>Hexanauplia</taxon>
        <taxon>Copepoda</taxon>
        <taxon>Siphonostomatoida</taxon>
        <taxon>Caligidae</taxon>
        <taxon>Lepeophtheirus</taxon>
    </lineage>
</organism>
<dbReference type="EMBL" id="HACA01014541">
    <property type="protein sequence ID" value="CDW31902.1"/>
    <property type="molecule type" value="Transcribed_RNA"/>
</dbReference>
<proteinExistence type="predicted"/>
<feature type="transmembrane region" description="Helical" evidence="1">
    <location>
        <begin position="56"/>
        <end position="76"/>
    </location>
</feature>
<accession>A0A0K2U1V4</accession>
<reference evidence="2" key="1">
    <citation type="submission" date="2014-05" db="EMBL/GenBank/DDBJ databases">
        <authorList>
            <person name="Chronopoulou M."/>
        </authorList>
    </citation>
    <scope>NUCLEOTIDE SEQUENCE</scope>
    <source>
        <tissue evidence="2">Whole organism</tissue>
    </source>
</reference>
<name>A0A0K2U1V4_LEPSM</name>
<protein>
    <recommendedName>
        <fullName evidence="3">Glycosyltransferase 2-like domain-containing protein</fullName>
    </recommendedName>
</protein>
<dbReference type="SUPFAM" id="SSF53448">
    <property type="entry name" value="Nucleotide-diphospho-sugar transferases"/>
    <property type="match status" value="1"/>
</dbReference>
<sequence length="541" mass="61663">QIKREVPQRDNMSCTIYQQKYPNTHSVIQSHEKVKIIDKVFIGDPKEVKSKGSQRLRWNLVFNICIWILITIPFWLPFVPKLNLSIVLYVLLGLQGAFSIFFLIVSLLALRALFVVFGYRNYDFTQDEDVKKILPKLTHLVILSCYKEPIELISKTIQSVASQTMAKNVIMVVGFEEKTPDRLGKQIQIAEKFGNIFQDLISSVHPYGVEGEIPGKCSNSNCAIRTAVSHLQELQGSTFDAKHVIITNCDADSNFHPKYIEALSYKFVKEKNPTESVFQSPLLYNWNLDASSVITRVTGIIRSYLMMGAMIPFNINTMSIFSFSASLCIAGDYVHPGYQMDDIIALIRWMGVTKKTIKTVFVPVPVISGPTSGRTIEDEIEEWARQARRWTIGASEVFHYFVIKSRNIPFFTAITWGITFFIYYGIILCGSALYNVSLSLSLAFVFPGPLPEYVQYIMYGFGGLQYIVFFVVFVIDALILKTTKPRVHERISIIRNVVHWILSPLVLLMYSFVEFYAIHEVVFRGKKVCKHGASKKENLNV</sequence>
<dbReference type="InterPro" id="IPR029044">
    <property type="entry name" value="Nucleotide-diphossugar_trans"/>
</dbReference>
<keyword evidence="1" id="KW-1133">Transmembrane helix</keyword>
<feature type="transmembrane region" description="Helical" evidence="1">
    <location>
        <begin position="88"/>
        <end position="110"/>
    </location>
</feature>
<feature type="transmembrane region" description="Helical" evidence="1">
    <location>
        <begin position="500"/>
        <end position="518"/>
    </location>
</feature>